<feature type="region of interest" description="Disordered" evidence="1">
    <location>
        <begin position="253"/>
        <end position="275"/>
    </location>
</feature>
<feature type="non-terminal residue" evidence="2">
    <location>
        <position position="296"/>
    </location>
</feature>
<evidence type="ECO:0000313" key="2">
    <source>
        <dbReference type="EMBL" id="JAT34784.1"/>
    </source>
</evidence>
<feature type="region of interest" description="Disordered" evidence="1">
    <location>
        <begin position="158"/>
        <end position="195"/>
    </location>
</feature>
<feature type="compositionally biased region" description="Polar residues" evidence="1">
    <location>
        <begin position="159"/>
        <end position="168"/>
    </location>
</feature>
<protein>
    <submittedName>
        <fullName evidence="2">Uncharacterized protein</fullName>
    </submittedName>
</protein>
<dbReference type="AlphaFoldDB" id="A0A1B6MFT8"/>
<evidence type="ECO:0000256" key="1">
    <source>
        <dbReference type="SAM" id="MobiDB-lite"/>
    </source>
</evidence>
<organism evidence="2">
    <name type="scientific">Graphocephala atropunctata</name>
    <dbReference type="NCBI Taxonomy" id="36148"/>
    <lineage>
        <taxon>Eukaryota</taxon>
        <taxon>Metazoa</taxon>
        <taxon>Ecdysozoa</taxon>
        <taxon>Arthropoda</taxon>
        <taxon>Hexapoda</taxon>
        <taxon>Insecta</taxon>
        <taxon>Pterygota</taxon>
        <taxon>Neoptera</taxon>
        <taxon>Paraneoptera</taxon>
        <taxon>Hemiptera</taxon>
        <taxon>Auchenorrhyncha</taxon>
        <taxon>Membracoidea</taxon>
        <taxon>Cicadellidae</taxon>
        <taxon>Cicadellinae</taxon>
        <taxon>Cicadellini</taxon>
        <taxon>Graphocephala</taxon>
    </lineage>
</organism>
<gene>
    <name evidence="2" type="ORF">g.8496</name>
</gene>
<feature type="compositionally biased region" description="Basic and acidic residues" evidence="1">
    <location>
        <begin position="264"/>
        <end position="275"/>
    </location>
</feature>
<name>A0A1B6MFT8_9HEMI</name>
<dbReference type="EMBL" id="GEBQ01005193">
    <property type="protein sequence ID" value="JAT34784.1"/>
    <property type="molecule type" value="Transcribed_RNA"/>
</dbReference>
<feature type="non-terminal residue" evidence="2">
    <location>
        <position position="1"/>
    </location>
</feature>
<proteinExistence type="predicted"/>
<reference evidence="2" key="1">
    <citation type="submission" date="2015-11" db="EMBL/GenBank/DDBJ databases">
        <title>De novo transcriptome assembly of four potential Pierce s Disease insect vectors from Arizona vineyards.</title>
        <authorList>
            <person name="Tassone E.E."/>
        </authorList>
    </citation>
    <scope>NUCLEOTIDE SEQUENCE</scope>
</reference>
<sequence>LLKIHPVDKRTADTLTKTINSMTMRSEMILSETQNLSLDVSTSKSSQNNIENNSLLYEHANSTPNLIATLQLEGLDAKSNSDHKEGLNIVDLKKEFCVNEKQSEDTITYENGSFGKQQATKILSETMNILESPISIEHRKSLNSENASHMADCTKKTEVSQMDISSHSLHVDNERDSSTSSDDFEEGTDRFVSKNAHQENFEMSDLRLVNNKETDDGVDLMDISLTNSTVNMDNDELSENITAQTKEVANETPNDVVGSNFDNDNEKTNKGLPIDDCKLKELTERVESNESASVDP</sequence>
<accession>A0A1B6MFT8</accession>